<keyword evidence="2" id="KW-0812">Transmembrane</keyword>
<evidence type="ECO:0000256" key="1">
    <source>
        <dbReference type="SAM" id="MobiDB-lite"/>
    </source>
</evidence>
<proteinExistence type="predicted"/>
<dbReference type="EMBL" id="JADCNL010000013">
    <property type="protein sequence ID" value="KAG0455605.1"/>
    <property type="molecule type" value="Genomic_DNA"/>
</dbReference>
<accession>A0A835UBZ0</accession>
<evidence type="ECO:0000313" key="3">
    <source>
        <dbReference type="EMBL" id="KAG0455605.1"/>
    </source>
</evidence>
<feature type="compositionally biased region" description="Basic residues" evidence="1">
    <location>
        <begin position="61"/>
        <end position="75"/>
    </location>
</feature>
<evidence type="ECO:0000256" key="2">
    <source>
        <dbReference type="SAM" id="Phobius"/>
    </source>
</evidence>
<keyword evidence="4" id="KW-1185">Reference proteome</keyword>
<feature type="transmembrane region" description="Helical" evidence="2">
    <location>
        <begin position="6"/>
        <end position="25"/>
    </location>
</feature>
<keyword evidence="2" id="KW-0472">Membrane</keyword>
<comment type="caution">
    <text evidence="3">The sequence shown here is derived from an EMBL/GenBank/DDBJ whole genome shotgun (WGS) entry which is preliminary data.</text>
</comment>
<dbReference type="Proteomes" id="UP000636800">
    <property type="component" value="Chromosome 13"/>
</dbReference>
<organism evidence="3 4">
    <name type="scientific">Vanilla planifolia</name>
    <name type="common">Vanilla</name>
    <dbReference type="NCBI Taxonomy" id="51239"/>
    <lineage>
        <taxon>Eukaryota</taxon>
        <taxon>Viridiplantae</taxon>
        <taxon>Streptophyta</taxon>
        <taxon>Embryophyta</taxon>
        <taxon>Tracheophyta</taxon>
        <taxon>Spermatophyta</taxon>
        <taxon>Magnoliopsida</taxon>
        <taxon>Liliopsida</taxon>
        <taxon>Asparagales</taxon>
        <taxon>Orchidaceae</taxon>
        <taxon>Vanilloideae</taxon>
        <taxon>Vanilleae</taxon>
        <taxon>Vanilla</taxon>
    </lineage>
</organism>
<keyword evidence="2" id="KW-1133">Transmembrane helix</keyword>
<sequence>MQEADALYHLFSGASGCFLMIHFISHAREKDGQSRFRLSNRIITQLFEEIEEENFHLPPPRGRRNPRAFRRKGPRKPPSVIDEFLDESSELRLWLDMDGNPFKHMEVAFCLMKGRRHTTGMEKIKMDQPTILILKELHRLTSLG</sequence>
<feature type="region of interest" description="Disordered" evidence="1">
    <location>
        <begin position="56"/>
        <end position="81"/>
    </location>
</feature>
<gene>
    <name evidence="3" type="ORF">HPP92_024897</name>
</gene>
<name>A0A835UBZ0_VANPL</name>
<dbReference type="AlphaFoldDB" id="A0A835UBZ0"/>
<reference evidence="3 4" key="1">
    <citation type="journal article" date="2020" name="Nat. Food">
        <title>A phased Vanilla planifolia genome enables genetic improvement of flavour and production.</title>
        <authorList>
            <person name="Hasing T."/>
            <person name="Tang H."/>
            <person name="Brym M."/>
            <person name="Khazi F."/>
            <person name="Huang T."/>
            <person name="Chambers A.H."/>
        </authorList>
    </citation>
    <scope>NUCLEOTIDE SEQUENCE [LARGE SCALE GENOMIC DNA]</scope>
    <source>
        <tissue evidence="3">Leaf</tissue>
    </source>
</reference>
<evidence type="ECO:0000313" key="4">
    <source>
        <dbReference type="Proteomes" id="UP000636800"/>
    </source>
</evidence>
<protein>
    <submittedName>
        <fullName evidence="3">Uncharacterized protein</fullName>
    </submittedName>
</protein>